<name>A0A645GTS8_9ZZZZ</name>
<feature type="region of interest" description="Disordered" evidence="1">
    <location>
        <begin position="22"/>
        <end position="45"/>
    </location>
</feature>
<organism evidence="2">
    <name type="scientific">bioreactor metagenome</name>
    <dbReference type="NCBI Taxonomy" id="1076179"/>
    <lineage>
        <taxon>unclassified sequences</taxon>
        <taxon>metagenomes</taxon>
        <taxon>ecological metagenomes</taxon>
    </lineage>
</organism>
<evidence type="ECO:0000256" key="1">
    <source>
        <dbReference type="SAM" id="MobiDB-lite"/>
    </source>
</evidence>
<accession>A0A645GTS8</accession>
<gene>
    <name evidence="2" type="ORF">SDC9_174470</name>
</gene>
<dbReference type="AlphaFoldDB" id="A0A645GTS8"/>
<proteinExistence type="predicted"/>
<comment type="caution">
    <text evidence="2">The sequence shown here is derived from an EMBL/GenBank/DDBJ whole genome shotgun (WGS) entry which is preliminary data.</text>
</comment>
<evidence type="ECO:0000313" key="2">
    <source>
        <dbReference type="EMBL" id="MPN27043.1"/>
    </source>
</evidence>
<dbReference type="EMBL" id="VSSQ01076796">
    <property type="protein sequence ID" value="MPN27043.1"/>
    <property type="molecule type" value="Genomic_DNA"/>
</dbReference>
<reference evidence="2" key="1">
    <citation type="submission" date="2019-08" db="EMBL/GenBank/DDBJ databases">
        <authorList>
            <person name="Kucharzyk K."/>
            <person name="Murdoch R.W."/>
            <person name="Higgins S."/>
            <person name="Loffler F."/>
        </authorList>
    </citation>
    <scope>NUCLEOTIDE SEQUENCE</scope>
</reference>
<protein>
    <submittedName>
        <fullName evidence="2">Uncharacterized protein</fullName>
    </submittedName>
</protein>
<sequence>MHILSINQSHTAQRLFGSQALAHQPGGKHGSGAAQSGKAVHGKHFSTAQGDRHACQQHLHLSHCRWLLVIDRQVKVLEPIAGQGILREVLFRQRDQHGDTATAQSSEVGVHVVHHARPGRTCQPPWHQPGKSVRAAAGWHGIFSSQQWLHFHQHSRIRGARLIAGCGGQAR</sequence>